<dbReference type="KEGG" id="esc:Entcl_1832"/>
<dbReference type="STRING" id="701347.Entcl_1832"/>
<dbReference type="Proteomes" id="UP000006872">
    <property type="component" value="Chromosome"/>
</dbReference>
<protein>
    <recommendedName>
        <fullName evidence="1">DUF4224 domain-containing protein</fullName>
    </recommendedName>
</protein>
<evidence type="ECO:0000259" key="1">
    <source>
        <dbReference type="Pfam" id="PF13986"/>
    </source>
</evidence>
<reference evidence="2 3" key="2">
    <citation type="journal article" date="2011" name="Stand. Genomic Sci.">
        <title>Complete genome sequence of 'Enterobacter lignolyticus' SCF1.</title>
        <authorList>
            <person name="Deangelis K.M."/>
            <person name="D'Haeseleer P."/>
            <person name="Chivian D."/>
            <person name="Fortney J.L."/>
            <person name="Khudyakov J."/>
            <person name="Simmons B."/>
            <person name="Woo H."/>
            <person name="Arkin A.P."/>
            <person name="Davenport K.W."/>
            <person name="Goodwin L."/>
            <person name="Chen A."/>
            <person name="Ivanova N."/>
            <person name="Kyrpides N.C."/>
            <person name="Mavromatis K."/>
            <person name="Woyke T."/>
            <person name="Hazen T.C."/>
        </authorList>
    </citation>
    <scope>NUCLEOTIDE SEQUENCE [LARGE SCALE GENOMIC DNA]</scope>
    <source>
        <strain evidence="2 3">SCF1</strain>
    </source>
</reference>
<evidence type="ECO:0000313" key="3">
    <source>
        <dbReference type="Proteomes" id="UP000006872"/>
    </source>
</evidence>
<accession>E3G2Q7</accession>
<evidence type="ECO:0000313" key="2">
    <source>
        <dbReference type="EMBL" id="ADO48088.1"/>
    </source>
</evidence>
<sequence>MSDNILSPADLVALTKYKQPKKQCAWLASAGIWFERGRDGHPSTTWHHVNNPLTLRFAKQIDPALSEPNFDAM</sequence>
<dbReference type="AlphaFoldDB" id="E3G2Q7"/>
<keyword evidence="3" id="KW-1185">Reference proteome</keyword>
<feature type="domain" description="DUF4224" evidence="1">
    <location>
        <begin position="5"/>
        <end position="49"/>
    </location>
</feature>
<dbReference type="InterPro" id="IPR025319">
    <property type="entry name" value="DUF4224"/>
</dbReference>
<name>E3G2Q7_ENTLS</name>
<dbReference type="eggNOG" id="ENOG5033DS6">
    <property type="taxonomic scope" value="Bacteria"/>
</dbReference>
<dbReference type="EMBL" id="CP002272">
    <property type="protein sequence ID" value="ADO48088.1"/>
    <property type="molecule type" value="Genomic_DNA"/>
</dbReference>
<dbReference type="Pfam" id="PF13986">
    <property type="entry name" value="DUF4224"/>
    <property type="match status" value="1"/>
</dbReference>
<organism evidence="2 3">
    <name type="scientific">Enterobacter lignolyticus (strain SCF1)</name>
    <dbReference type="NCBI Taxonomy" id="701347"/>
    <lineage>
        <taxon>Bacteria</taxon>
        <taxon>Pseudomonadati</taxon>
        <taxon>Pseudomonadota</taxon>
        <taxon>Gammaproteobacteria</taxon>
        <taxon>Enterobacterales</taxon>
        <taxon>Enterobacteriaceae</taxon>
        <taxon>Pluralibacter</taxon>
    </lineage>
</organism>
<reference evidence="3" key="1">
    <citation type="submission" date="2010-10" db="EMBL/GenBank/DDBJ databases">
        <title>Complete sequence of Enterobacter cloacae SCF1.</title>
        <authorList>
            <consortium name="US DOE Joint Genome Institute"/>
            <person name="Lucas S."/>
            <person name="Copeland A."/>
            <person name="Lapidus A."/>
            <person name="Cheng J.-F."/>
            <person name="Bruce D."/>
            <person name="Goodwin L."/>
            <person name="Pitluck S."/>
            <person name="Davenport K."/>
            <person name="Detter J.C."/>
            <person name="Han C."/>
            <person name="Tapia R."/>
            <person name="Land M."/>
            <person name="Hauser L."/>
            <person name="Chang Y.-J."/>
            <person name="Jeffries C."/>
            <person name="Kyrpides N."/>
            <person name="Ivanova N."/>
            <person name="Mikhailova N."/>
            <person name="DeAngelis K."/>
            <person name="Arkin A.P."/>
            <person name="Chivian D."/>
            <person name="Edwards B."/>
            <person name="Woo H."/>
            <person name="Hazen T.C."/>
            <person name="Woyke T."/>
        </authorList>
    </citation>
    <scope>NUCLEOTIDE SEQUENCE [LARGE SCALE GENOMIC DNA]</scope>
    <source>
        <strain evidence="3">SCF1</strain>
    </source>
</reference>
<proteinExistence type="predicted"/>
<dbReference type="HOGENOM" id="CLU_187569_0_0_6"/>
<dbReference type="RefSeq" id="WP_013365829.1">
    <property type="nucleotide sequence ID" value="NC_014618.1"/>
</dbReference>
<gene>
    <name evidence="2" type="ordered locus">Entcl_1832</name>
</gene>